<sequence>MFTYKKQFFIAMAGALVMVLAFIGFAPKDSDKPAADQSAGQSNAQQAVSKEKSPLQFPQLKDSGRGDAATMQLIGSPPMQPKDHIDRWIPEQHEKSCLACHGVKETGAPTPPPNHWYEEKQGGKIFRDYCIQCHAQQNDSKPAFNREN</sequence>
<proteinExistence type="predicted"/>
<protein>
    <submittedName>
        <fullName evidence="3">Uncharacterized protein</fullName>
    </submittedName>
</protein>
<evidence type="ECO:0000256" key="1">
    <source>
        <dbReference type="SAM" id="MobiDB-lite"/>
    </source>
</evidence>
<feature type="transmembrane region" description="Helical" evidence="2">
    <location>
        <begin position="7"/>
        <end position="26"/>
    </location>
</feature>
<reference evidence="4" key="1">
    <citation type="submission" date="2017-07" db="EMBL/GenBank/DDBJ databases">
        <title>Draft genome sequence of Effusibacillus lacus strain skLN1.</title>
        <authorList>
            <person name="Watanabe M."/>
            <person name="Kojima H."/>
            <person name="Fukui M."/>
        </authorList>
    </citation>
    <scope>NUCLEOTIDE SEQUENCE [LARGE SCALE GENOMIC DNA]</scope>
    <source>
        <strain evidence="4">skLN1</strain>
    </source>
</reference>
<evidence type="ECO:0000313" key="3">
    <source>
        <dbReference type="EMBL" id="GAX89797.1"/>
    </source>
</evidence>
<dbReference type="EMBL" id="BDUF01000029">
    <property type="protein sequence ID" value="GAX89797.1"/>
    <property type="molecule type" value="Genomic_DNA"/>
</dbReference>
<dbReference type="InterPro" id="IPR036280">
    <property type="entry name" value="Multihaem_cyt_sf"/>
</dbReference>
<keyword evidence="4" id="KW-1185">Reference proteome</keyword>
<keyword evidence="2" id="KW-1133">Transmembrane helix</keyword>
<dbReference type="AlphaFoldDB" id="A0A292YGQ7"/>
<evidence type="ECO:0000256" key="2">
    <source>
        <dbReference type="SAM" id="Phobius"/>
    </source>
</evidence>
<dbReference type="GO" id="GO:0009061">
    <property type="term" value="P:anaerobic respiration"/>
    <property type="evidence" value="ECO:0007669"/>
    <property type="project" value="InterPro"/>
</dbReference>
<keyword evidence="2" id="KW-0472">Membrane</keyword>
<evidence type="ECO:0000313" key="4">
    <source>
        <dbReference type="Proteomes" id="UP000217785"/>
    </source>
</evidence>
<accession>A0A292YGQ7</accession>
<keyword evidence="2" id="KW-0812">Transmembrane</keyword>
<feature type="region of interest" description="Disordered" evidence="1">
    <location>
        <begin position="30"/>
        <end position="84"/>
    </location>
</feature>
<dbReference type="InterPro" id="IPR005591">
    <property type="entry name" value="NapB"/>
</dbReference>
<dbReference type="OrthoDB" id="2876168at2"/>
<dbReference type="Proteomes" id="UP000217785">
    <property type="component" value="Unassembled WGS sequence"/>
</dbReference>
<dbReference type="RefSeq" id="WP_096181493.1">
    <property type="nucleotide sequence ID" value="NZ_BDUF01000029.1"/>
</dbReference>
<comment type="caution">
    <text evidence="3">The sequence shown here is derived from an EMBL/GenBank/DDBJ whole genome shotgun (WGS) entry which is preliminary data.</text>
</comment>
<organism evidence="3 4">
    <name type="scientific">Effusibacillus lacus</name>
    <dbReference type="NCBI Taxonomy" id="1348429"/>
    <lineage>
        <taxon>Bacteria</taxon>
        <taxon>Bacillati</taxon>
        <taxon>Bacillota</taxon>
        <taxon>Bacilli</taxon>
        <taxon>Bacillales</taxon>
        <taxon>Alicyclobacillaceae</taxon>
        <taxon>Effusibacillus</taxon>
    </lineage>
</organism>
<dbReference type="SUPFAM" id="SSF48695">
    <property type="entry name" value="Multiheme cytochromes"/>
    <property type="match status" value="1"/>
</dbReference>
<name>A0A292YGQ7_9BACL</name>
<gene>
    <name evidence="3" type="ORF">EFBL_1422</name>
</gene>
<feature type="compositionally biased region" description="Polar residues" evidence="1">
    <location>
        <begin position="38"/>
        <end position="48"/>
    </location>
</feature>
<dbReference type="Pfam" id="PF03892">
    <property type="entry name" value="NapB"/>
    <property type="match status" value="1"/>
</dbReference>